<accession>A0A939D8Q4</accession>
<organism evidence="1 2">
    <name type="scientific">Clostridium aminobutyricum</name>
    <dbReference type="NCBI Taxonomy" id="33953"/>
    <lineage>
        <taxon>Bacteria</taxon>
        <taxon>Bacillati</taxon>
        <taxon>Bacillota</taxon>
        <taxon>Clostridia</taxon>
        <taxon>Eubacteriales</taxon>
        <taxon>Clostridiaceae</taxon>
        <taxon>Clostridium</taxon>
    </lineage>
</organism>
<dbReference type="EMBL" id="JAFJZZ010000002">
    <property type="protein sequence ID" value="MBN7773236.1"/>
    <property type="molecule type" value="Genomic_DNA"/>
</dbReference>
<evidence type="ECO:0000313" key="1">
    <source>
        <dbReference type="EMBL" id="MBN7773236.1"/>
    </source>
</evidence>
<proteinExistence type="predicted"/>
<evidence type="ECO:0000313" key="2">
    <source>
        <dbReference type="Proteomes" id="UP000664545"/>
    </source>
</evidence>
<name>A0A939D8Q4_CLOAM</name>
<dbReference type="AlphaFoldDB" id="A0A939D8Q4"/>
<sequence>MKQPKAPCFGCDVVEAECKVHCDKYIAYSEQYKAYKELVDKARGRDTRMDVFKFERVEASIKAGR</sequence>
<dbReference type="Proteomes" id="UP000664545">
    <property type="component" value="Unassembled WGS sequence"/>
</dbReference>
<comment type="caution">
    <text evidence="1">The sequence shown here is derived from an EMBL/GenBank/DDBJ whole genome shotgun (WGS) entry which is preliminary data.</text>
</comment>
<protein>
    <submittedName>
        <fullName evidence="1">Uncharacterized protein</fullName>
    </submittedName>
</protein>
<keyword evidence="2" id="KW-1185">Reference proteome</keyword>
<reference evidence="1" key="1">
    <citation type="submission" date="2021-02" db="EMBL/GenBank/DDBJ databases">
        <title>Abyssanaerobacter marinus gen.nov., sp., nov, anaerobic bacterium isolated from the Onnuri vent field of Indian Ocean and suggestion of Mogibacteriaceae fam. nov., and proposal of reclassification of ambiguous this family's genus member.</title>
        <authorList>
            <person name="Kim Y.J."/>
            <person name="Yang J.-A."/>
        </authorList>
    </citation>
    <scope>NUCLEOTIDE SEQUENCE</scope>
    <source>
        <strain evidence="1">DSM 2634</strain>
    </source>
</reference>
<dbReference type="RefSeq" id="WP_206582064.1">
    <property type="nucleotide sequence ID" value="NZ_JAFJZZ010000002.1"/>
</dbReference>
<gene>
    <name evidence="1" type="ORF">JYB65_07670</name>
</gene>